<keyword evidence="6" id="KW-1185">Reference proteome</keyword>
<dbReference type="Pfam" id="PF00575">
    <property type="entry name" value="S1"/>
    <property type="match status" value="2"/>
</dbReference>
<proteinExistence type="inferred from homology"/>
<dbReference type="RefSeq" id="WP_311726419.1">
    <property type="nucleotide sequence ID" value="NZ_JAVRFD010000012.1"/>
</dbReference>
<evidence type="ECO:0000313" key="5">
    <source>
        <dbReference type="EMBL" id="MDT0545936.1"/>
    </source>
</evidence>
<dbReference type="InterPro" id="IPR050437">
    <property type="entry name" value="Ribos_protein_bS1-like"/>
</dbReference>
<feature type="domain" description="S1 motif" evidence="4">
    <location>
        <begin position="104"/>
        <end position="165"/>
    </location>
</feature>
<dbReference type="SMART" id="SM00316">
    <property type="entry name" value="S1"/>
    <property type="match status" value="2"/>
</dbReference>
<gene>
    <name evidence="5" type="ORF">RND15_24945</name>
</gene>
<evidence type="ECO:0000256" key="3">
    <source>
        <dbReference type="ARBA" id="ARBA00023274"/>
    </source>
</evidence>
<name>A0ABU2XK87_9ACTN</name>
<dbReference type="SUPFAM" id="SSF50249">
    <property type="entry name" value="Nucleic acid-binding proteins"/>
    <property type="match status" value="2"/>
</dbReference>
<reference evidence="5" key="1">
    <citation type="submission" date="2024-05" db="EMBL/GenBank/DDBJ databases">
        <title>30 novel species of actinomycetes from the DSMZ collection.</title>
        <authorList>
            <person name="Nouioui I."/>
        </authorList>
    </citation>
    <scope>NUCLEOTIDE SEQUENCE</scope>
    <source>
        <strain evidence="5">DSM 41529</strain>
    </source>
</reference>
<evidence type="ECO:0000256" key="2">
    <source>
        <dbReference type="ARBA" id="ARBA00022980"/>
    </source>
</evidence>
<dbReference type="PANTHER" id="PTHR10724">
    <property type="entry name" value="30S RIBOSOMAL PROTEIN S1"/>
    <property type="match status" value="1"/>
</dbReference>
<keyword evidence="2" id="KW-0689">Ribosomal protein</keyword>
<sequence length="174" mass="18560">MASGAIRDFLGGLRPGGIVTGAVESIHTFGVVVRIDGEPDGRCTGFIRIPELAWTRYEHPSDIVRVGERLSLEVLHADLDRGQASLSLRALREDPMVAFADTVGQVVTGPVTKLVPFGLFVRVADGIEGLVPLPEPQQVVGEGDELTVQIVEVDLERRRVLLSAVSAVSAGSAR</sequence>
<dbReference type="Proteomes" id="UP001180754">
    <property type="component" value="Unassembled WGS sequence"/>
</dbReference>
<evidence type="ECO:0000259" key="4">
    <source>
        <dbReference type="PROSITE" id="PS50126"/>
    </source>
</evidence>
<protein>
    <submittedName>
        <fullName evidence="5">S1 RNA-binding domain-containing protein</fullName>
    </submittedName>
</protein>
<dbReference type="InterPro" id="IPR003029">
    <property type="entry name" value="S1_domain"/>
</dbReference>
<dbReference type="PROSITE" id="PS50126">
    <property type="entry name" value="S1"/>
    <property type="match status" value="2"/>
</dbReference>
<evidence type="ECO:0000256" key="1">
    <source>
        <dbReference type="ARBA" id="ARBA00006767"/>
    </source>
</evidence>
<organism evidence="5 6">
    <name type="scientific">Streptomyces lonegramiae</name>
    <dbReference type="NCBI Taxonomy" id="3075524"/>
    <lineage>
        <taxon>Bacteria</taxon>
        <taxon>Bacillati</taxon>
        <taxon>Actinomycetota</taxon>
        <taxon>Actinomycetes</taxon>
        <taxon>Kitasatosporales</taxon>
        <taxon>Streptomycetaceae</taxon>
        <taxon>Streptomyces</taxon>
    </lineage>
</organism>
<dbReference type="Gene3D" id="2.40.50.140">
    <property type="entry name" value="Nucleic acid-binding proteins"/>
    <property type="match status" value="2"/>
</dbReference>
<evidence type="ECO:0000313" key="6">
    <source>
        <dbReference type="Proteomes" id="UP001180754"/>
    </source>
</evidence>
<accession>A0ABU2XK87</accession>
<feature type="domain" description="S1 motif" evidence="4">
    <location>
        <begin position="16"/>
        <end position="89"/>
    </location>
</feature>
<keyword evidence="3" id="KW-0687">Ribonucleoprotein</keyword>
<dbReference type="InterPro" id="IPR012340">
    <property type="entry name" value="NA-bd_OB-fold"/>
</dbReference>
<dbReference type="PANTHER" id="PTHR10724:SF7">
    <property type="entry name" value="SMALL RIBOSOMAL SUBUNIT PROTEIN BS1C"/>
    <property type="match status" value="1"/>
</dbReference>
<comment type="similarity">
    <text evidence="1">Belongs to the bacterial ribosomal protein bS1 family.</text>
</comment>
<dbReference type="EMBL" id="JAVRFD010000012">
    <property type="protein sequence ID" value="MDT0545936.1"/>
    <property type="molecule type" value="Genomic_DNA"/>
</dbReference>
<comment type="caution">
    <text evidence="5">The sequence shown here is derived from an EMBL/GenBank/DDBJ whole genome shotgun (WGS) entry which is preliminary data.</text>
</comment>